<feature type="region of interest" description="Disordered" evidence="1">
    <location>
        <begin position="1"/>
        <end position="181"/>
    </location>
</feature>
<accession>A0A834CGZ4</accession>
<name>A0A834CGZ4_ORYME</name>
<feature type="compositionally biased region" description="Pro residues" evidence="1">
    <location>
        <begin position="150"/>
        <end position="160"/>
    </location>
</feature>
<evidence type="ECO:0000256" key="1">
    <source>
        <dbReference type="SAM" id="MobiDB-lite"/>
    </source>
</evidence>
<feature type="compositionally biased region" description="Basic and acidic residues" evidence="1">
    <location>
        <begin position="1"/>
        <end position="23"/>
    </location>
</feature>
<comment type="caution">
    <text evidence="2">The sequence shown here is derived from an EMBL/GenBank/DDBJ whole genome shotgun (WGS) entry which is preliminary data.</text>
</comment>
<proteinExistence type="predicted"/>
<protein>
    <submittedName>
        <fullName evidence="2">Uncharacterized protein</fullName>
    </submittedName>
</protein>
<feature type="region of interest" description="Disordered" evidence="1">
    <location>
        <begin position="216"/>
        <end position="261"/>
    </location>
</feature>
<dbReference type="Proteomes" id="UP000646548">
    <property type="component" value="Unassembled WGS sequence"/>
</dbReference>
<dbReference type="EMBL" id="WKFB01000333">
    <property type="protein sequence ID" value="KAF6726431.1"/>
    <property type="molecule type" value="Genomic_DNA"/>
</dbReference>
<gene>
    <name evidence="2" type="ORF">FQA47_017690</name>
</gene>
<feature type="compositionally biased region" description="Basic and acidic residues" evidence="1">
    <location>
        <begin position="102"/>
        <end position="113"/>
    </location>
</feature>
<evidence type="ECO:0000313" key="2">
    <source>
        <dbReference type="EMBL" id="KAF6726431.1"/>
    </source>
</evidence>
<organism evidence="2 3">
    <name type="scientific">Oryzias melastigma</name>
    <name type="common">Marine medaka</name>
    <dbReference type="NCBI Taxonomy" id="30732"/>
    <lineage>
        <taxon>Eukaryota</taxon>
        <taxon>Metazoa</taxon>
        <taxon>Chordata</taxon>
        <taxon>Craniata</taxon>
        <taxon>Vertebrata</taxon>
        <taxon>Euteleostomi</taxon>
        <taxon>Actinopterygii</taxon>
        <taxon>Neopterygii</taxon>
        <taxon>Teleostei</taxon>
        <taxon>Neoteleostei</taxon>
        <taxon>Acanthomorphata</taxon>
        <taxon>Ovalentaria</taxon>
        <taxon>Atherinomorphae</taxon>
        <taxon>Beloniformes</taxon>
        <taxon>Adrianichthyidae</taxon>
        <taxon>Oryziinae</taxon>
        <taxon>Oryzias</taxon>
    </lineage>
</organism>
<evidence type="ECO:0000313" key="3">
    <source>
        <dbReference type="Proteomes" id="UP000646548"/>
    </source>
</evidence>
<dbReference type="AlphaFoldDB" id="A0A834CGZ4"/>
<feature type="compositionally biased region" description="Polar residues" evidence="1">
    <location>
        <begin position="227"/>
        <end position="254"/>
    </location>
</feature>
<sequence length="261" mass="28849">MTRSEPDRDSDLKSPAADPDRRVRGQTSADPNPPAPRCRDPVPASILEDGVRFVQEERRSWRGRLDRNQRRGSHRATEPVGTGPIRDKQEVRTESFSGHGGALREGRDPDPSHRSRTRGGVLHRNCRPLRVTPEPEESSSERSRLQLDPYSPPPKPPPPSKANRLKGKAAGVSGVASPEEPLNRFCCRGPADSALNQNITNKQQFHLYKQLSCSDSSHLRQPPIRWSQMSEVSQVPPKNSHLLQSNHGPMTSSRAAAPDGG</sequence>
<feature type="compositionally biased region" description="Basic and acidic residues" evidence="1">
    <location>
        <begin position="49"/>
        <end position="69"/>
    </location>
</feature>
<reference evidence="2" key="1">
    <citation type="journal article" name="BMC Genomics">
        <title>Long-read sequencing and de novo genome assembly of marine medaka (Oryzias melastigma).</title>
        <authorList>
            <person name="Liang P."/>
            <person name="Saqib H.S.A."/>
            <person name="Ni X."/>
            <person name="Shen Y."/>
        </authorList>
    </citation>
    <scope>NUCLEOTIDE SEQUENCE</scope>
    <source>
        <strain evidence="2">Bigg-433</strain>
    </source>
</reference>